<dbReference type="Proteomes" id="UP001501821">
    <property type="component" value="Unassembled WGS sequence"/>
</dbReference>
<evidence type="ECO:0008006" key="4">
    <source>
        <dbReference type="Google" id="ProtNLM"/>
    </source>
</evidence>
<evidence type="ECO:0000256" key="1">
    <source>
        <dbReference type="SAM" id="SignalP"/>
    </source>
</evidence>
<proteinExistence type="predicted"/>
<dbReference type="RefSeq" id="WP_344776384.1">
    <property type="nucleotide sequence ID" value="NZ_BAABAH010000010.1"/>
</dbReference>
<accession>A0ABP7IRJ1</accession>
<feature type="chain" id="PRO_5047516060" description="DUF4189 domain-containing protein" evidence="1">
    <location>
        <begin position="32"/>
        <end position="164"/>
    </location>
</feature>
<protein>
    <recommendedName>
        <fullName evidence="4">DUF4189 domain-containing protein</fullName>
    </recommendedName>
</protein>
<comment type="caution">
    <text evidence="2">The sequence shown here is derived from an EMBL/GenBank/DDBJ whole genome shotgun (WGS) entry which is preliminary data.</text>
</comment>
<gene>
    <name evidence="2" type="ORF">GCM10022242_27580</name>
</gene>
<dbReference type="EMBL" id="BAABAH010000010">
    <property type="protein sequence ID" value="GAA3824720.1"/>
    <property type="molecule type" value="Genomic_DNA"/>
</dbReference>
<organism evidence="2 3">
    <name type="scientific">Nocardioides panacisoli</name>
    <dbReference type="NCBI Taxonomy" id="627624"/>
    <lineage>
        <taxon>Bacteria</taxon>
        <taxon>Bacillati</taxon>
        <taxon>Actinomycetota</taxon>
        <taxon>Actinomycetes</taxon>
        <taxon>Propionibacteriales</taxon>
        <taxon>Nocardioidaceae</taxon>
        <taxon>Nocardioides</taxon>
    </lineage>
</organism>
<reference evidence="3" key="1">
    <citation type="journal article" date="2019" name="Int. J. Syst. Evol. Microbiol.">
        <title>The Global Catalogue of Microorganisms (GCM) 10K type strain sequencing project: providing services to taxonomists for standard genome sequencing and annotation.</title>
        <authorList>
            <consortium name="The Broad Institute Genomics Platform"/>
            <consortium name="The Broad Institute Genome Sequencing Center for Infectious Disease"/>
            <person name="Wu L."/>
            <person name="Ma J."/>
        </authorList>
    </citation>
    <scope>NUCLEOTIDE SEQUENCE [LARGE SCALE GENOMIC DNA]</scope>
    <source>
        <strain evidence="3">JCM 16953</strain>
    </source>
</reference>
<name>A0ABP7IRJ1_9ACTN</name>
<feature type="signal peptide" evidence="1">
    <location>
        <begin position="1"/>
        <end position="31"/>
    </location>
</feature>
<keyword evidence="1" id="KW-0732">Signal</keyword>
<sequence length="164" mass="17655">MRSTAALVRMLAALTALLLAAALMSSSAADAAPRSSTPSARTTCTPPHCWVAGAINVKTLHVYIQYIAPSRTAARRLAMRLCRADTGPAKDPFCKQAGIQRYGCLAVAYRLDDDGVFRQWSHGEAGYRPGVRKGVTIHTAIRHAKANLDDVGTKHVALRDCTPR</sequence>
<evidence type="ECO:0000313" key="3">
    <source>
        <dbReference type="Proteomes" id="UP001501821"/>
    </source>
</evidence>
<evidence type="ECO:0000313" key="2">
    <source>
        <dbReference type="EMBL" id="GAA3824720.1"/>
    </source>
</evidence>
<keyword evidence="3" id="KW-1185">Reference proteome</keyword>